<dbReference type="Gene3D" id="3.40.50.720">
    <property type="entry name" value="NAD(P)-binding Rossmann-like Domain"/>
    <property type="match status" value="1"/>
</dbReference>
<dbReference type="SUPFAM" id="SSF50129">
    <property type="entry name" value="GroES-like"/>
    <property type="match status" value="1"/>
</dbReference>
<dbReference type="InterPro" id="IPR013149">
    <property type="entry name" value="ADH-like_C"/>
</dbReference>
<comment type="caution">
    <text evidence="7">The sequence shown here is derived from an EMBL/GenBank/DDBJ whole genome shotgun (WGS) entry which is preliminary data.</text>
</comment>
<keyword evidence="1 4" id="KW-0479">Metal-binding</keyword>
<organism evidence="7 8">
    <name type="scientific">Pararobbsia silviterrae</name>
    <dbReference type="NCBI Taxonomy" id="1792498"/>
    <lineage>
        <taxon>Bacteria</taxon>
        <taxon>Pseudomonadati</taxon>
        <taxon>Pseudomonadota</taxon>
        <taxon>Betaproteobacteria</taxon>
        <taxon>Burkholderiales</taxon>
        <taxon>Burkholderiaceae</taxon>
        <taxon>Pararobbsia</taxon>
    </lineage>
</organism>
<dbReference type="CDD" id="cd08240">
    <property type="entry name" value="6_hydroxyhexanoate_dh_like"/>
    <property type="match status" value="1"/>
</dbReference>
<keyword evidence="8" id="KW-1185">Reference proteome</keyword>
<name>A0A494Y207_9BURK</name>
<keyword evidence="5" id="KW-1133">Transmembrane helix</keyword>
<gene>
    <name evidence="7" type="ORF">D7S86_09725</name>
</gene>
<evidence type="ECO:0000256" key="2">
    <source>
        <dbReference type="ARBA" id="ARBA00022833"/>
    </source>
</evidence>
<evidence type="ECO:0000313" key="8">
    <source>
        <dbReference type="Proteomes" id="UP000270342"/>
    </source>
</evidence>
<dbReference type="Gene3D" id="3.90.180.10">
    <property type="entry name" value="Medium-chain alcohol dehydrogenases, catalytic domain"/>
    <property type="match status" value="1"/>
</dbReference>
<reference evidence="7 8" key="1">
    <citation type="submission" date="2018-10" db="EMBL/GenBank/DDBJ databases">
        <title>Robbsia sp. DHC34, isolated from soil.</title>
        <authorList>
            <person name="Gao Z.-H."/>
            <person name="Qiu L.-H."/>
        </authorList>
    </citation>
    <scope>NUCLEOTIDE SEQUENCE [LARGE SCALE GENOMIC DNA]</scope>
    <source>
        <strain evidence="7 8">DHC34</strain>
    </source>
</reference>
<dbReference type="RefSeq" id="WP_121086108.1">
    <property type="nucleotide sequence ID" value="NZ_RBZU01000003.1"/>
</dbReference>
<evidence type="ECO:0000313" key="7">
    <source>
        <dbReference type="EMBL" id="RKP56782.1"/>
    </source>
</evidence>
<feature type="transmembrane region" description="Helical" evidence="5">
    <location>
        <begin position="262"/>
        <end position="286"/>
    </location>
</feature>
<dbReference type="SMART" id="SM00829">
    <property type="entry name" value="PKS_ER"/>
    <property type="match status" value="1"/>
</dbReference>
<keyword evidence="5" id="KW-0472">Membrane</keyword>
<sequence length="349" mass="36625">MKSYQIVDWGKPLQAVLAERPTPTGTEVLLKVDACGVCHSDVHIRDGYFDLGDGKRAVLADLGLKLPFTLGHEIAGTVVEAGPDAHVPSGRRFAVFPWIGCGACVRCLGGEEVNCETPRPIGTRRHGGFSEYVVVPHERYLVDYGDLDPNVAAVSACSGLTAYSALRKLTAASADDVLVIFGAGGVGLTAVNLARHLIASKIVVVDINDERLSAALEMGADAVINSVNDPNLDALKQISSRKPLNVVDFVGASATLKAATSIIGKGGCIVVVGLFGGTLPLSTALLPMRQMTLRGSYVGTIDEMRELIELLKTGRIAPIPMTTMPMSEVSGALDALKNGTAKGRLVATP</sequence>
<comment type="cofactor">
    <cofactor evidence="4">
        <name>Zn(2+)</name>
        <dbReference type="ChEBI" id="CHEBI:29105"/>
    </cofactor>
</comment>
<evidence type="ECO:0000256" key="5">
    <source>
        <dbReference type="SAM" id="Phobius"/>
    </source>
</evidence>
<dbReference type="OrthoDB" id="9771084at2"/>
<evidence type="ECO:0000256" key="1">
    <source>
        <dbReference type="ARBA" id="ARBA00022723"/>
    </source>
</evidence>
<dbReference type="InterPro" id="IPR002328">
    <property type="entry name" value="ADH_Zn_CS"/>
</dbReference>
<accession>A0A494Y207</accession>
<dbReference type="GO" id="GO:0016616">
    <property type="term" value="F:oxidoreductase activity, acting on the CH-OH group of donors, NAD or NADP as acceptor"/>
    <property type="evidence" value="ECO:0007669"/>
    <property type="project" value="UniProtKB-ARBA"/>
</dbReference>
<dbReference type="AlphaFoldDB" id="A0A494Y207"/>
<protein>
    <submittedName>
        <fullName evidence="7">Alcohol dehydrogenase</fullName>
    </submittedName>
</protein>
<proteinExistence type="inferred from homology"/>
<dbReference type="GO" id="GO:0008270">
    <property type="term" value="F:zinc ion binding"/>
    <property type="evidence" value="ECO:0007669"/>
    <property type="project" value="InterPro"/>
</dbReference>
<dbReference type="SUPFAM" id="SSF51735">
    <property type="entry name" value="NAD(P)-binding Rossmann-fold domains"/>
    <property type="match status" value="1"/>
</dbReference>
<comment type="similarity">
    <text evidence="4">Belongs to the zinc-containing alcohol dehydrogenase family.</text>
</comment>
<keyword evidence="2 4" id="KW-0862">Zinc</keyword>
<evidence type="ECO:0000259" key="6">
    <source>
        <dbReference type="SMART" id="SM00829"/>
    </source>
</evidence>
<dbReference type="EMBL" id="RBZU01000003">
    <property type="protein sequence ID" value="RKP56782.1"/>
    <property type="molecule type" value="Genomic_DNA"/>
</dbReference>
<dbReference type="PANTHER" id="PTHR43401:SF4">
    <property type="entry name" value="D-ARABINOSE 1-DEHYDROGENASE (NADP(+))"/>
    <property type="match status" value="1"/>
</dbReference>
<dbReference type="InterPro" id="IPR013154">
    <property type="entry name" value="ADH-like_N"/>
</dbReference>
<dbReference type="PANTHER" id="PTHR43401">
    <property type="entry name" value="L-THREONINE 3-DEHYDROGENASE"/>
    <property type="match status" value="1"/>
</dbReference>
<dbReference type="Pfam" id="PF00107">
    <property type="entry name" value="ADH_zinc_N"/>
    <property type="match status" value="1"/>
</dbReference>
<dbReference type="Pfam" id="PF08240">
    <property type="entry name" value="ADH_N"/>
    <property type="match status" value="1"/>
</dbReference>
<dbReference type="InterPro" id="IPR011032">
    <property type="entry name" value="GroES-like_sf"/>
</dbReference>
<keyword evidence="3" id="KW-0560">Oxidoreductase</keyword>
<dbReference type="InterPro" id="IPR050129">
    <property type="entry name" value="Zn_alcohol_dh"/>
</dbReference>
<dbReference type="InterPro" id="IPR020843">
    <property type="entry name" value="ER"/>
</dbReference>
<dbReference type="Proteomes" id="UP000270342">
    <property type="component" value="Unassembled WGS sequence"/>
</dbReference>
<dbReference type="InterPro" id="IPR036291">
    <property type="entry name" value="NAD(P)-bd_dom_sf"/>
</dbReference>
<evidence type="ECO:0000256" key="4">
    <source>
        <dbReference type="RuleBase" id="RU361277"/>
    </source>
</evidence>
<evidence type="ECO:0000256" key="3">
    <source>
        <dbReference type="ARBA" id="ARBA00023002"/>
    </source>
</evidence>
<keyword evidence="5" id="KW-0812">Transmembrane</keyword>
<feature type="domain" description="Enoyl reductase (ER)" evidence="6">
    <location>
        <begin position="10"/>
        <end position="347"/>
    </location>
</feature>
<dbReference type="PROSITE" id="PS00059">
    <property type="entry name" value="ADH_ZINC"/>
    <property type="match status" value="1"/>
</dbReference>